<evidence type="ECO:0000256" key="3">
    <source>
        <dbReference type="ARBA" id="ARBA00023136"/>
    </source>
</evidence>
<feature type="domain" description="Immunoglobulin" evidence="4">
    <location>
        <begin position="18"/>
        <end position="123"/>
    </location>
</feature>
<dbReference type="PANTHER" id="PTHR11860:SF87">
    <property type="entry name" value="CMRF35-LIKE MOLECULE 8"/>
    <property type="match status" value="1"/>
</dbReference>
<proteinExistence type="predicted"/>
<dbReference type="InterPro" id="IPR036179">
    <property type="entry name" value="Ig-like_dom_sf"/>
</dbReference>
<dbReference type="InterPro" id="IPR013783">
    <property type="entry name" value="Ig-like_fold"/>
</dbReference>
<comment type="subcellular location">
    <subcellularLocation>
        <location evidence="1">Membrane</location>
    </subcellularLocation>
</comment>
<dbReference type="Proteomes" id="UP000261620">
    <property type="component" value="Unplaced"/>
</dbReference>
<evidence type="ECO:0000313" key="6">
    <source>
        <dbReference type="Proteomes" id="UP000261620"/>
    </source>
</evidence>
<dbReference type="InterPro" id="IPR013106">
    <property type="entry name" value="Ig_V-set"/>
</dbReference>
<evidence type="ECO:0000256" key="1">
    <source>
        <dbReference type="ARBA" id="ARBA00004370"/>
    </source>
</evidence>
<accession>A0A3Q3XRS6</accession>
<dbReference type="STRING" id="94237.ENSMMOP00000028501"/>
<dbReference type="GO" id="GO:0005886">
    <property type="term" value="C:plasma membrane"/>
    <property type="evidence" value="ECO:0007669"/>
    <property type="project" value="TreeGrafter"/>
</dbReference>
<reference evidence="5" key="1">
    <citation type="submission" date="2025-08" db="UniProtKB">
        <authorList>
            <consortium name="Ensembl"/>
        </authorList>
    </citation>
    <scope>IDENTIFICATION</scope>
</reference>
<dbReference type="Gene3D" id="2.60.40.10">
    <property type="entry name" value="Immunoglobulins"/>
    <property type="match status" value="1"/>
</dbReference>
<evidence type="ECO:0000259" key="4">
    <source>
        <dbReference type="SMART" id="SM00409"/>
    </source>
</evidence>
<dbReference type="InterPro" id="IPR050671">
    <property type="entry name" value="CD300_family_receptors"/>
</dbReference>
<organism evidence="5 6">
    <name type="scientific">Mola mola</name>
    <name type="common">Ocean sunfish</name>
    <name type="synonym">Tetraodon mola</name>
    <dbReference type="NCBI Taxonomy" id="94237"/>
    <lineage>
        <taxon>Eukaryota</taxon>
        <taxon>Metazoa</taxon>
        <taxon>Chordata</taxon>
        <taxon>Craniata</taxon>
        <taxon>Vertebrata</taxon>
        <taxon>Euteleostomi</taxon>
        <taxon>Actinopterygii</taxon>
        <taxon>Neopterygii</taxon>
        <taxon>Teleostei</taxon>
        <taxon>Neoteleostei</taxon>
        <taxon>Acanthomorphata</taxon>
        <taxon>Eupercaria</taxon>
        <taxon>Tetraodontiformes</taxon>
        <taxon>Molidae</taxon>
        <taxon>Mola</taxon>
    </lineage>
</organism>
<dbReference type="GO" id="GO:0004888">
    <property type="term" value="F:transmembrane signaling receptor activity"/>
    <property type="evidence" value="ECO:0007669"/>
    <property type="project" value="TreeGrafter"/>
</dbReference>
<evidence type="ECO:0000256" key="2">
    <source>
        <dbReference type="ARBA" id="ARBA00022692"/>
    </source>
</evidence>
<dbReference type="Ensembl" id="ENSMMOT00000028983.1">
    <property type="protein sequence ID" value="ENSMMOP00000028501.1"/>
    <property type="gene ID" value="ENSMMOG00000021528.1"/>
</dbReference>
<keyword evidence="3" id="KW-0472">Membrane</keyword>
<keyword evidence="2" id="KW-0812">Transmembrane</keyword>
<protein>
    <recommendedName>
        <fullName evidence="4">Immunoglobulin domain-containing protein</fullName>
    </recommendedName>
</protein>
<dbReference type="InterPro" id="IPR003599">
    <property type="entry name" value="Ig_sub"/>
</dbReference>
<name>A0A3Q3XRS6_MOLML</name>
<reference evidence="5" key="2">
    <citation type="submission" date="2025-09" db="UniProtKB">
        <authorList>
            <consortium name="Ensembl"/>
        </authorList>
    </citation>
    <scope>IDENTIFICATION</scope>
</reference>
<dbReference type="AlphaFoldDB" id="A0A3Q3XRS6"/>
<keyword evidence="6" id="KW-1185">Reference proteome</keyword>
<dbReference type="PANTHER" id="PTHR11860">
    <property type="entry name" value="POLYMERIC-IMMUNOGLOBULIN RECEPTOR"/>
    <property type="match status" value="1"/>
</dbReference>
<sequence>MCTGWAFYPGVALPLQDVLKVTGHVGGEVSIHCSGNWNADNSSEHFNLYLCKEVCSRENTVIQTTGKSLEVTRRGRYRMEVSRGDGAFKVTITRLKEADTGRYHCGQGKSLIVLYQEVNLIVLNNERVWC</sequence>
<dbReference type="SMART" id="SM00409">
    <property type="entry name" value="IG"/>
    <property type="match status" value="1"/>
</dbReference>
<evidence type="ECO:0000313" key="5">
    <source>
        <dbReference type="Ensembl" id="ENSMMOP00000028501.1"/>
    </source>
</evidence>
<dbReference type="Pfam" id="PF07686">
    <property type="entry name" value="V-set"/>
    <property type="match status" value="1"/>
</dbReference>
<dbReference type="OMA" id="YLCKEVC"/>
<dbReference type="SUPFAM" id="SSF48726">
    <property type="entry name" value="Immunoglobulin"/>
    <property type="match status" value="1"/>
</dbReference>